<reference evidence="1" key="1">
    <citation type="journal article" date="2014" name="Int. J. Syst. Evol. Microbiol.">
        <title>Complete genome sequence of Corynebacterium casei LMG S-19264T (=DSM 44701T), isolated from a smear-ripened cheese.</title>
        <authorList>
            <consortium name="US DOE Joint Genome Institute (JGI-PGF)"/>
            <person name="Walter F."/>
            <person name="Albersmeier A."/>
            <person name="Kalinowski J."/>
            <person name="Ruckert C."/>
        </authorList>
    </citation>
    <scope>NUCLEOTIDE SEQUENCE</scope>
    <source>
        <strain evidence="1">CGMCC 1.15360</strain>
    </source>
</reference>
<reference evidence="1" key="2">
    <citation type="submission" date="2020-09" db="EMBL/GenBank/DDBJ databases">
        <authorList>
            <person name="Sun Q."/>
            <person name="Zhou Y."/>
        </authorList>
    </citation>
    <scope>NUCLEOTIDE SEQUENCE</scope>
    <source>
        <strain evidence="1">CGMCC 1.15360</strain>
    </source>
</reference>
<name>A0A917DU29_9SPHN</name>
<protein>
    <submittedName>
        <fullName evidence="1">Sulfotransferase</fullName>
    </submittedName>
</protein>
<dbReference type="InterPro" id="IPR027417">
    <property type="entry name" value="P-loop_NTPase"/>
</dbReference>
<proteinExistence type="predicted"/>
<evidence type="ECO:0000313" key="1">
    <source>
        <dbReference type="EMBL" id="GGD70480.1"/>
    </source>
</evidence>
<sequence length="427" mass="49228">MPKAITKPPRRTAFIGALNRSLTLGRKLGLMAEPDLTRQAMMDRAAETTGLSDFGDDSFVEPLDRLLDSLHRDARLNVAGEFTADKQIDKVLKDRLWAQQWFAENPEILTRALPRPIAIVGPMRSGTTRMHRLLASDHRLSHLRAFETISPVPWPGFVPGDPSTDHRPQLARRIQRIARLANPRTLNIHPTGPYETEEELGLLVNSFWGMKHEAQWMVKTYGRWCEDADGRPAYAQMARLLKLIGWSQQSSSLKPWILKTPQHMIDIKALLATFPDARMIFTHRDPLALVGSAASLAWNQTIIYSDQADARELGREWLRKTRLQIDRMRSARKLIPAERMIDIHYEDMERDWEGAMRRVYRFLGMDIEPALPAMRAYVKRSRLLKRHPHRYSLAEFKLTPEQVMDEMQDYVDSFGITVEPKLRRRAG</sequence>
<evidence type="ECO:0000313" key="2">
    <source>
        <dbReference type="Proteomes" id="UP000612349"/>
    </source>
</evidence>
<dbReference type="SUPFAM" id="SSF52540">
    <property type="entry name" value="P-loop containing nucleoside triphosphate hydrolases"/>
    <property type="match status" value="1"/>
</dbReference>
<comment type="caution">
    <text evidence="1">The sequence shown here is derived from an EMBL/GenBank/DDBJ whole genome shotgun (WGS) entry which is preliminary data.</text>
</comment>
<dbReference type="EMBL" id="BMIP01000004">
    <property type="protein sequence ID" value="GGD70480.1"/>
    <property type="molecule type" value="Genomic_DNA"/>
</dbReference>
<dbReference type="Pfam" id="PF13469">
    <property type="entry name" value="Sulfotransfer_3"/>
    <property type="match status" value="1"/>
</dbReference>
<dbReference type="InterPro" id="IPR052736">
    <property type="entry name" value="Stf3_sulfotransferase"/>
</dbReference>
<dbReference type="PANTHER" id="PTHR36451:SF1">
    <property type="entry name" value="OMEGA-HYDROXY-BETA-DIHYDROMENAQUINONE-9 SULFOTRANSFERASE STF3"/>
    <property type="match status" value="1"/>
</dbReference>
<accession>A0A917DU29</accession>
<dbReference type="Gene3D" id="3.40.50.300">
    <property type="entry name" value="P-loop containing nucleotide triphosphate hydrolases"/>
    <property type="match status" value="1"/>
</dbReference>
<organism evidence="1 2">
    <name type="scientific">Croceicoccus mobilis</name>
    <dbReference type="NCBI Taxonomy" id="1703339"/>
    <lineage>
        <taxon>Bacteria</taxon>
        <taxon>Pseudomonadati</taxon>
        <taxon>Pseudomonadota</taxon>
        <taxon>Alphaproteobacteria</taxon>
        <taxon>Sphingomonadales</taxon>
        <taxon>Erythrobacteraceae</taxon>
        <taxon>Croceicoccus</taxon>
    </lineage>
</organism>
<dbReference type="AlphaFoldDB" id="A0A917DU29"/>
<keyword evidence="2" id="KW-1185">Reference proteome</keyword>
<dbReference type="RefSeq" id="WP_066774183.1">
    <property type="nucleotide sequence ID" value="NZ_BMIP01000004.1"/>
</dbReference>
<dbReference type="Proteomes" id="UP000612349">
    <property type="component" value="Unassembled WGS sequence"/>
</dbReference>
<gene>
    <name evidence="1" type="ORF">GCM10010990_20020</name>
</gene>
<dbReference type="PANTHER" id="PTHR36451">
    <property type="entry name" value="PAPS-DEPENDENT SULFOTRANSFERASE STF3"/>
    <property type="match status" value="1"/>
</dbReference>